<dbReference type="EMBL" id="CP146256">
    <property type="protein sequence ID" value="XAH75160.1"/>
    <property type="molecule type" value="Genomic_DNA"/>
</dbReference>
<feature type="transmembrane region" description="Helical" evidence="3">
    <location>
        <begin position="83"/>
        <end position="100"/>
    </location>
</feature>
<keyword evidence="3" id="KW-0812">Transmembrane</keyword>
<keyword evidence="3" id="KW-0472">Membrane</keyword>
<feature type="transmembrane region" description="Helical" evidence="3">
    <location>
        <begin position="22"/>
        <end position="47"/>
    </location>
</feature>
<gene>
    <name evidence="5" type="ORF">V6984_05195</name>
</gene>
<feature type="domain" description="Methyl-accepting transducer" evidence="4">
    <location>
        <begin position="219"/>
        <end position="469"/>
    </location>
</feature>
<feature type="transmembrane region" description="Helical" evidence="3">
    <location>
        <begin position="129"/>
        <end position="148"/>
    </location>
</feature>
<sequence>MNTKNQGLAVRKYNEAGERCKVINWFMLLGTTILYLVYAGVLVNGYLTQSVSLAVAAIIILFSFIALVINWVVFKKKPTSSKLGWGSLTSYLIIYSFYLIAEGGTFVRISAIPVLCAAILFYDRKLSKIFCLLAAAVNIIYTATMAFLKADTMSLNYLELLIILLTLNTIYKCTDIGHRFSFDSLHAVKDQQELQESMLQDVLDIARIVQEGTTQSNQLVHSLSESTEIVNTAIGEISTTTQVNANNIQEQNIMTQSIQQSINQTVERSDQMVAVSNNSTKSVVEGLQIMTDLKAQSSYIASTNGLVVDSMKKLQEKTKEVHDIANIIFNISSQTNLLALNASIESARAGDAGKGFAVVADEIRQLAEQTRKSTENISAIIDELNQNAQEVSVNVQESIKSTDNQGNLISTASQSFEKINDNVETLTEHISDIDHMLTELAKANNHIVDSISQLSATTEEIMASSEEAAAISEKNFQNAESTKEFLNEVIKTTKRFDKYLEGRE</sequence>
<dbReference type="SMART" id="SM00283">
    <property type="entry name" value="MA"/>
    <property type="match status" value="1"/>
</dbReference>
<keyword evidence="3" id="KW-1133">Transmembrane helix</keyword>
<dbReference type="InterPro" id="IPR004089">
    <property type="entry name" value="MCPsignal_dom"/>
</dbReference>
<dbReference type="Pfam" id="PF00015">
    <property type="entry name" value="MCPsignal"/>
    <property type="match status" value="1"/>
</dbReference>
<accession>A0ABZ3EZ96</accession>
<protein>
    <submittedName>
        <fullName evidence="5">Methyl-accepting chemotaxis protein</fullName>
    </submittedName>
</protein>
<evidence type="ECO:0000256" key="3">
    <source>
        <dbReference type="SAM" id="Phobius"/>
    </source>
</evidence>
<feature type="transmembrane region" description="Helical" evidence="3">
    <location>
        <begin position="53"/>
        <end position="74"/>
    </location>
</feature>
<name>A0ABZ3EZ96_9FIRM</name>
<keyword evidence="1 2" id="KW-0807">Transducer</keyword>
<dbReference type="SUPFAM" id="SSF58104">
    <property type="entry name" value="Methyl-accepting chemotaxis protein (MCP) signaling domain"/>
    <property type="match status" value="1"/>
</dbReference>
<dbReference type="Gene3D" id="1.10.287.950">
    <property type="entry name" value="Methyl-accepting chemotaxis protein"/>
    <property type="match status" value="1"/>
</dbReference>
<reference evidence="5 6" key="1">
    <citation type="submission" date="2024-02" db="EMBL/GenBank/DDBJ databases">
        <title>Bacterial strain from lacustrine sediment.</title>
        <authorList>
            <person name="Petit C."/>
            <person name="Fadhlaoui K."/>
        </authorList>
    </citation>
    <scope>NUCLEOTIDE SEQUENCE [LARGE SCALE GENOMIC DNA]</scope>
    <source>
        <strain evidence="5 6">IPX-CK</strain>
    </source>
</reference>
<feature type="transmembrane region" description="Helical" evidence="3">
    <location>
        <begin position="106"/>
        <end position="122"/>
    </location>
</feature>
<evidence type="ECO:0000256" key="2">
    <source>
        <dbReference type="PROSITE-ProRule" id="PRU00284"/>
    </source>
</evidence>
<evidence type="ECO:0000259" key="4">
    <source>
        <dbReference type="PROSITE" id="PS50111"/>
    </source>
</evidence>
<evidence type="ECO:0000313" key="6">
    <source>
        <dbReference type="Proteomes" id="UP001451571"/>
    </source>
</evidence>
<organism evidence="5 6">
    <name type="scientific">Kineothrix sedimenti</name>
    <dbReference type="NCBI Taxonomy" id="3123317"/>
    <lineage>
        <taxon>Bacteria</taxon>
        <taxon>Bacillati</taxon>
        <taxon>Bacillota</taxon>
        <taxon>Clostridia</taxon>
        <taxon>Lachnospirales</taxon>
        <taxon>Lachnospiraceae</taxon>
        <taxon>Kineothrix</taxon>
    </lineage>
</organism>
<dbReference type="PROSITE" id="PS50111">
    <property type="entry name" value="CHEMOTAXIS_TRANSDUC_2"/>
    <property type="match status" value="1"/>
</dbReference>
<dbReference type="RefSeq" id="WP_342758723.1">
    <property type="nucleotide sequence ID" value="NZ_CP146256.1"/>
</dbReference>
<evidence type="ECO:0000256" key="1">
    <source>
        <dbReference type="ARBA" id="ARBA00023224"/>
    </source>
</evidence>
<dbReference type="Proteomes" id="UP001451571">
    <property type="component" value="Chromosome"/>
</dbReference>
<dbReference type="PANTHER" id="PTHR32089">
    <property type="entry name" value="METHYL-ACCEPTING CHEMOTAXIS PROTEIN MCPB"/>
    <property type="match status" value="1"/>
</dbReference>
<dbReference type="PANTHER" id="PTHR32089:SF112">
    <property type="entry name" value="LYSOZYME-LIKE PROTEIN-RELATED"/>
    <property type="match status" value="1"/>
</dbReference>
<proteinExistence type="predicted"/>
<keyword evidence="6" id="KW-1185">Reference proteome</keyword>
<evidence type="ECO:0000313" key="5">
    <source>
        <dbReference type="EMBL" id="XAH75160.1"/>
    </source>
</evidence>